<protein>
    <submittedName>
        <fullName evidence="1">Cullin-like protein</fullName>
    </submittedName>
</protein>
<evidence type="ECO:0000313" key="2">
    <source>
        <dbReference type="Proteomes" id="UP000265520"/>
    </source>
</evidence>
<reference evidence="1 2" key="1">
    <citation type="journal article" date="2018" name="Front. Plant Sci.">
        <title>Red Clover (Trifolium pratense) and Zigzag Clover (T. medium) - A Picture of Genomic Similarities and Differences.</title>
        <authorList>
            <person name="Dluhosova J."/>
            <person name="Istvanek J."/>
            <person name="Nedelnik J."/>
            <person name="Repkova J."/>
        </authorList>
    </citation>
    <scope>NUCLEOTIDE SEQUENCE [LARGE SCALE GENOMIC DNA]</scope>
    <source>
        <strain evidence="2">cv. 10/8</strain>
        <tissue evidence="1">Leaf</tissue>
    </source>
</reference>
<dbReference type="Proteomes" id="UP000265520">
    <property type="component" value="Unassembled WGS sequence"/>
</dbReference>
<proteinExistence type="predicted"/>
<name>A0A392T8J9_9FABA</name>
<sequence>WDRYFEILNGPIFSNLIKMFWMKSTVYDEYEARLEEERAIEKNPELQGIYRKEMGLEEFKEVE</sequence>
<accession>A0A392T8J9</accession>
<feature type="non-terminal residue" evidence="1">
    <location>
        <position position="1"/>
    </location>
</feature>
<dbReference type="EMBL" id="LXQA010529088">
    <property type="protein sequence ID" value="MCI57453.1"/>
    <property type="molecule type" value="Genomic_DNA"/>
</dbReference>
<evidence type="ECO:0000313" key="1">
    <source>
        <dbReference type="EMBL" id="MCI57453.1"/>
    </source>
</evidence>
<comment type="caution">
    <text evidence="1">The sequence shown here is derived from an EMBL/GenBank/DDBJ whole genome shotgun (WGS) entry which is preliminary data.</text>
</comment>
<dbReference type="AlphaFoldDB" id="A0A392T8J9"/>
<organism evidence="1 2">
    <name type="scientific">Trifolium medium</name>
    <dbReference type="NCBI Taxonomy" id="97028"/>
    <lineage>
        <taxon>Eukaryota</taxon>
        <taxon>Viridiplantae</taxon>
        <taxon>Streptophyta</taxon>
        <taxon>Embryophyta</taxon>
        <taxon>Tracheophyta</taxon>
        <taxon>Spermatophyta</taxon>
        <taxon>Magnoliopsida</taxon>
        <taxon>eudicotyledons</taxon>
        <taxon>Gunneridae</taxon>
        <taxon>Pentapetalae</taxon>
        <taxon>rosids</taxon>
        <taxon>fabids</taxon>
        <taxon>Fabales</taxon>
        <taxon>Fabaceae</taxon>
        <taxon>Papilionoideae</taxon>
        <taxon>50 kb inversion clade</taxon>
        <taxon>NPAAA clade</taxon>
        <taxon>Hologalegina</taxon>
        <taxon>IRL clade</taxon>
        <taxon>Trifolieae</taxon>
        <taxon>Trifolium</taxon>
    </lineage>
</organism>
<keyword evidence="2" id="KW-1185">Reference proteome</keyword>